<evidence type="ECO:0000259" key="4">
    <source>
        <dbReference type="Pfam" id="PF09976"/>
    </source>
</evidence>
<keyword evidence="3" id="KW-0732">Signal</keyword>
<evidence type="ECO:0000313" key="5">
    <source>
        <dbReference type="EMBL" id="SBV33270.1"/>
    </source>
</evidence>
<dbReference type="Pfam" id="PF09976">
    <property type="entry name" value="TPR_21"/>
    <property type="match status" value="1"/>
</dbReference>
<name>A0A1Y5PTG9_9SPHN</name>
<organism evidence="5">
    <name type="scientific">uncultured Sphingopyxis sp</name>
    <dbReference type="NCBI Taxonomy" id="310581"/>
    <lineage>
        <taxon>Bacteria</taxon>
        <taxon>Pseudomonadati</taxon>
        <taxon>Pseudomonadota</taxon>
        <taxon>Alphaproteobacteria</taxon>
        <taxon>Sphingomonadales</taxon>
        <taxon>Sphingomonadaceae</taxon>
        <taxon>Sphingopyxis</taxon>
        <taxon>environmental samples</taxon>
    </lineage>
</organism>
<feature type="domain" description="Ancillary SecYEG translocon subunit/Cell division coordinator CpoB TPR" evidence="4">
    <location>
        <begin position="37"/>
        <end position="153"/>
    </location>
</feature>
<evidence type="ECO:0000256" key="1">
    <source>
        <dbReference type="ARBA" id="ARBA00022737"/>
    </source>
</evidence>
<dbReference type="RefSeq" id="WP_295319032.1">
    <property type="nucleotide sequence ID" value="NZ_LT598653.1"/>
</dbReference>
<feature type="signal peptide" evidence="3">
    <location>
        <begin position="1"/>
        <end position="19"/>
    </location>
</feature>
<dbReference type="EMBL" id="LT598653">
    <property type="protein sequence ID" value="SBV33270.1"/>
    <property type="molecule type" value="Genomic_DNA"/>
</dbReference>
<gene>
    <name evidence="5" type="ORF">SPPYR_2150</name>
</gene>
<dbReference type="InterPro" id="IPR018704">
    <property type="entry name" value="SecYEG/CpoB_TPR"/>
</dbReference>
<dbReference type="InterPro" id="IPR019734">
    <property type="entry name" value="TPR_rpt"/>
</dbReference>
<dbReference type="InterPro" id="IPR011990">
    <property type="entry name" value="TPR-like_helical_dom_sf"/>
</dbReference>
<sequence length="615" mass="64807">MTLRRVWTGAPLVAALLLAACGGGGPDTPRQADEQRRAALQAAIADDPGDIASRVMLARVAIRLGDGVGAEAAVKDALGAGANDEALRPLLARAYAMQGESARALAALDAGPVIPEMMGEAAWVAGDVHLANGDLGAAREAYDRAVHELPRSAALWVDVARFREANADTLGARDAVDYAIELDRSNSAALAFKANLVRGQEGLEASLGWYADALAADPDNANALIDQAATLGDLGRYRDMLAALRHAATIVPRDPRLFYLQAVLAARADNYALARSLLQRTRGELDEQPSFMLLSAIVELELGGEAVAATWADRLLADQPHNFTARRILAAAEWADGDAGAAREALQPLVRRPDADSWSLILASRAAAELGRGMESADYLGRAAALSPGEAVPFAVDDDYALVAMAADAAPLDPAKAIPAIAAELASGNSARAIARAARLRDANRGVADAHILLGDAALAGGRFALAVEAFRAARAIDAGERTTLRLANALYRAGDVAGSGAAILALRDGQPSSIAADRLAGHLAMDLEHWDRAIAHFERVRRRIGDRDVVTLRELARAWAAKGDDARALLLIDRAYRLQPLNAGIMEFYAGLLDKRGRQQAAADLRDKAAQIGR</sequence>
<dbReference type="Gene3D" id="1.25.40.10">
    <property type="entry name" value="Tetratricopeptide repeat domain"/>
    <property type="match status" value="2"/>
</dbReference>
<dbReference type="SMART" id="SM00028">
    <property type="entry name" value="TPR"/>
    <property type="match status" value="5"/>
</dbReference>
<dbReference type="SUPFAM" id="SSF48452">
    <property type="entry name" value="TPR-like"/>
    <property type="match status" value="4"/>
</dbReference>
<dbReference type="PANTHER" id="PTHR45586:SF1">
    <property type="entry name" value="LIPOPOLYSACCHARIDE ASSEMBLY PROTEIN B"/>
    <property type="match status" value="1"/>
</dbReference>
<dbReference type="KEGG" id="sphu:SPPYR_2150"/>
<dbReference type="PANTHER" id="PTHR45586">
    <property type="entry name" value="TPR REPEAT-CONTAINING PROTEIN PA4667"/>
    <property type="match status" value="1"/>
</dbReference>
<evidence type="ECO:0000256" key="2">
    <source>
        <dbReference type="ARBA" id="ARBA00022803"/>
    </source>
</evidence>
<dbReference type="PROSITE" id="PS51257">
    <property type="entry name" value="PROKAR_LIPOPROTEIN"/>
    <property type="match status" value="1"/>
</dbReference>
<keyword evidence="1" id="KW-0677">Repeat</keyword>
<dbReference type="InterPro" id="IPR051012">
    <property type="entry name" value="CellSynth/LPSAsmb/PSIAsmb"/>
</dbReference>
<proteinExistence type="predicted"/>
<evidence type="ECO:0000256" key="3">
    <source>
        <dbReference type="SAM" id="SignalP"/>
    </source>
</evidence>
<protein>
    <submittedName>
        <fullName evidence="5">Tetratricopeptide TPR_2</fullName>
    </submittedName>
</protein>
<accession>A0A1Y5PTG9</accession>
<dbReference type="AlphaFoldDB" id="A0A1Y5PTG9"/>
<feature type="chain" id="PRO_5013074100" evidence="3">
    <location>
        <begin position="20"/>
        <end position="615"/>
    </location>
</feature>
<keyword evidence="2" id="KW-0802">TPR repeat</keyword>
<reference evidence="5" key="1">
    <citation type="submission" date="2016-03" db="EMBL/GenBank/DDBJ databases">
        <authorList>
            <person name="Ploux O."/>
        </authorList>
    </citation>
    <scope>NUCLEOTIDE SEQUENCE</scope>
    <source>
        <strain evidence="5">UC10</strain>
    </source>
</reference>
<dbReference type="Pfam" id="PF13432">
    <property type="entry name" value="TPR_16"/>
    <property type="match status" value="2"/>
</dbReference>